<name>A0AA52HAD7_9PROT</name>
<evidence type="ECO:0000256" key="2">
    <source>
        <dbReference type="ARBA" id="ARBA00010973"/>
    </source>
</evidence>
<dbReference type="GO" id="GO:0005975">
    <property type="term" value="P:carbohydrate metabolic process"/>
    <property type="evidence" value="ECO:0007669"/>
    <property type="project" value="InterPro"/>
</dbReference>
<evidence type="ECO:0000256" key="1">
    <source>
        <dbReference type="ARBA" id="ARBA00003236"/>
    </source>
</evidence>
<dbReference type="Proteomes" id="UP001268683">
    <property type="component" value="Chromosome"/>
</dbReference>
<dbReference type="GO" id="GO:0016810">
    <property type="term" value="F:hydrolase activity, acting on carbon-nitrogen (but not peptide) bonds"/>
    <property type="evidence" value="ECO:0007669"/>
    <property type="project" value="InterPro"/>
</dbReference>
<dbReference type="KEGG" id="tmk:QGN29_03910"/>
<comment type="similarity">
    <text evidence="2">Belongs to the polysaccharide deacetylase family.</text>
</comment>
<dbReference type="InterPro" id="IPR011330">
    <property type="entry name" value="Glyco_hydro/deAcase_b/a-brl"/>
</dbReference>
<evidence type="ECO:0000256" key="4">
    <source>
        <dbReference type="ARBA" id="ARBA00032976"/>
    </source>
</evidence>
<reference evidence="6" key="1">
    <citation type="submission" date="2023-04" db="EMBL/GenBank/DDBJ databases">
        <title>Complete genome sequence of Temperatibacter marinus.</title>
        <authorList>
            <person name="Rong J.-C."/>
            <person name="Yi M.-L."/>
            <person name="Zhao Q."/>
        </authorList>
    </citation>
    <scope>NUCLEOTIDE SEQUENCE</scope>
    <source>
        <strain evidence="6">NBRC 110045</strain>
    </source>
</reference>
<evidence type="ECO:0000256" key="3">
    <source>
        <dbReference type="ARBA" id="ARBA00020071"/>
    </source>
</evidence>
<protein>
    <recommendedName>
        <fullName evidence="3">Chitooligosaccharide deacetylase</fullName>
    </recommendedName>
    <alternativeName>
        <fullName evidence="4">Nodulation protein B</fullName>
    </alternativeName>
</protein>
<evidence type="ECO:0000259" key="5">
    <source>
        <dbReference type="PROSITE" id="PS51677"/>
    </source>
</evidence>
<evidence type="ECO:0000313" key="7">
    <source>
        <dbReference type="Proteomes" id="UP001268683"/>
    </source>
</evidence>
<evidence type="ECO:0000313" key="6">
    <source>
        <dbReference type="EMBL" id="WND03517.1"/>
    </source>
</evidence>
<comment type="function">
    <text evidence="1">Is involved in generating a small heat-stable compound (Nod), an acylated oligomer of N-acetylglucosamine, that stimulates mitosis in various plant protoplasts.</text>
</comment>
<dbReference type="Gene3D" id="3.20.20.370">
    <property type="entry name" value="Glycoside hydrolase/deacetylase"/>
    <property type="match status" value="1"/>
</dbReference>
<dbReference type="PANTHER" id="PTHR43123:SF4">
    <property type="entry name" value="POLYSACCHARIDE DEACETYLASE"/>
    <property type="match status" value="1"/>
</dbReference>
<accession>A0AA52HAD7</accession>
<gene>
    <name evidence="6" type="ORF">QGN29_03910</name>
</gene>
<sequence length="307" mass="34771">MTLPKNYLTYENRRHGMDHDLYSFSPLFDRAPVTWPSSKKVALWITVALEYFPLVPNEGPFKAPGHMVTPYPDYRTYTTRDYGNRVGIFRILKVLETLGIKASIPMNAALAERYPSLLSEIVAGGHEIVAHSIDMNSLHYGGMDIDVERSQITQSLDTLRTLSGQSITGWVSPARSQSENTLALLAEAGLAYQADWVNDDMPYVMKTDKGKIVSMPHTMELEDRHLLVNLGQNEDVYQEQILEAFDCFQKESSSHGGRLLHLNLTPYVIGQPWRIQALKQVLKSLIDSNDIWTATGHEIMSCWKEQQ</sequence>
<dbReference type="RefSeq" id="WP_310799370.1">
    <property type="nucleotide sequence ID" value="NZ_CP123872.1"/>
</dbReference>
<dbReference type="AlphaFoldDB" id="A0AA52HAD7"/>
<keyword evidence="7" id="KW-1185">Reference proteome</keyword>
<dbReference type="PANTHER" id="PTHR43123">
    <property type="entry name" value="POLYSACCHARIDE DEACETYLASE-RELATED"/>
    <property type="match status" value="1"/>
</dbReference>
<dbReference type="PROSITE" id="PS51677">
    <property type="entry name" value="NODB"/>
    <property type="match status" value="1"/>
</dbReference>
<dbReference type="EMBL" id="CP123872">
    <property type="protein sequence ID" value="WND03517.1"/>
    <property type="molecule type" value="Genomic_DNA"/>
</dbReference>
<organism evidence="6 7">
    <name type="scientific">Temperatibacter marinus</name>
    <dbReference type="NCBI Taxonomy" id="1456591"/>
    <lineage>
        <taxon>Bacteria</taxon>
        <taxon>Pseudomonadati</taxon>
        <taxon>Pseudomonadota</taxon>
        <taxon>Alphaproteobacteria</taxon>
        <taxon>Kordiimonadales</taxon>
        <taxon>Temperatibacteraceae</taxon>
        <taxon>Temperatibacter</taxon>
    </lineage>
</organism>
<dbReference type="Pfam" id="PF01522">
    <property type="entry name" value="Polysacc_deac_1"/>
    <property type="match status" value="1"/>
</dbReference>
<proteinExistence type="inferred from homology"/>
<feature type="domain" description="NodB homology" evidence="5">
    <location>
        <begin position="74"/>
        <end position="294"/>
    </location>
</feature>
<dbReference type="SUPFAM" id="SSF88713">
    <property type="entry name" value="Glycoside hydrolase/deacetylase"/>
    <property type="match status" value="1"/>
</dbReference>
<dbReference type="InterPro" id="IPR002509">
    <property type="entry name" value="NODB_dom"/>
</dbReference>